<comment type="catalytic activity">
    <reaction evidence="1 16">
        <text>(R)-pantothenate + ATP = (R)-4'-phosphopantothenate + ADP + H(+)</text>
        <dbReference type="Rhea" id="RHEA:16373"/>
        <dbReference type="ChEBI" id="CHEBI:10986"/>
        <dbReference type="ChEBI" id="CHEBI:15378"/>
        <dbReference type="ChEBI" id="CHEBI:29032"/>
        <dbReference type="ChEBI" id="CHEBI:30616"/>
        <dbReference type="ChEBI" id="CHEBI:456216"/>
        <dbReference type="EC" id="2.7.1.33"/>
    </reaction>
</comment>
<comment type="subunit">
    <text evidence="5 16">Homodimer.</text>
</comment>
<dbReference type="Gene3D" id="3.30.420.40">
    <property type="match status" value="2"/>
</dbReference>
<gene>
    <name evidence="16" type="primary">coaX</name>
    <name evidence="18" type="ORF">F1599_12105</name>
</gene>
<dbReference type="EC" id="2.7.1.33" evidence="6 16"/>
<evidence type="ECO:0000256" key="5">
    <source>
        <dbReference type="ARBA" id="ARBA00011738"/>
    </source>
</evidence>
<dbReference type="Proteomes" id="UP000324324">
    <property type="component" value="Unassembled WGS sequence"/>
</dbReference>
<evidence type="ECO:0000313" key="19">
    <source>
        <dbReference type="Proteomes" id="UP000324324"/>
    </source>
</evidence>
<dbReference type="GO" id="GO:0005737">
    <property type="term" value="C:cytoplasm"/>
    <property type="evidence" value="ECO:0007669"/>
    <property type="project" value="UniProtKB-SubCell"/>
</dbReference>
<comment type="caution">
    <text evidence="16">Lacks conserved residue(s) required for the propagation of feature annotation.</text>
</comment>
<comment type="cofactor">
    <cofactor evidence="2">
        <name>K(+)</name>
        <dbReference type="ChEBI" id="CHEBI:29103"/>
    </cofactor>
</comment>
<evidence type="ECO:0000256" key="1">
    <source>
        <dbReference type="ARBA" id="ARBA00001206"/>
    </source>
</evidence>
<evidence type="ECO:0000313" key="18">
    <source>
        <dbReference type="EMBL" id="KAA6124630.1"/>
    </source>
</evidence>
<evidence type="ECO:0000256" key="6">
    <source>
        <dbReference type="ARBA" id="ARBA00012102"/>
    </source>
</evidence>
<dbReference type="PANTHER" id="PTHR34265">
    <property type="entry name" value="TYPE III PANTOTHENATE KINASE"/>
    <property type="match status" value="1"/>
</dbReference>
<dbReference type="CDD" id="cd24015">
    <property type="entry name" value="ASKHA_NBD_PanK-III"/>
    <property type="match status" value="1"/>
</dbReference>
<evidence type="ECO:0000256" key="15">
    <source>
        <dbReference type="ARBA" id="ARBA00040883"/>
    </source>
</evidence>
<dbReference type="GO" id="GO:0005524">
    <property type="term" value="F:ATP binding"/>
    <property type="evidence" value="ECO:0007669"/>
    <property type="project" value="UniProtKB-UniRule"/>
</dbReference>
<dbReference type="EMBL" id="VWRN01000031">
    <property type="protein sequence ID" value="KAA6124630.1"/>
    <property type="molecule type" value="Genomic_DNA"/>
</dbReference>
<evidence type="ECO:0000256" key="10">
    <source>
        <dbReference type="ARBA" id="ARBA00022777"/>
    </source>
</evidence>
<feature type="binding site" evidence="16">
    <location>
        <begin position="189"/>
        <end position="192"/>
    </location>
    <ligand>
        <name>substrate</name>
    </ligand>
</feature>
<comment type="similarity">
    <text evidence="14 16">Belongs to the type III pantothenate kinase family.</text>
</comment>
<evidence type="ECO:0000256" key="7">
    <source>
        <dbReference type="ARBA" id="ARBA00022490"/>
    </source>
</evidence>
<comment type="pathway">
    <text evidence="4 16">Cofactor biosynthesis; coenzyme A biosynthesis; CoA from (R)-pantothenate: step 1/5.</text>
</comment>
<dbReference type="RefSeq" id="WP_150083254.1">
    <property type="nucleotide sequence ID" value="NZ_VWRN01000031.1"/>
</dbReference>
<keyword evidence="8 16" id="KW-0808">Transferase</keyword>
<evidence type="ECO:0000256" key="4">
    <source>
        <dbReference type="ARBA" id="ARBA00005225"/>
    </source>
</evidence>
<proteinExistence type="inferred from homology"/>
<dbReference type="Pfam" id="PF03309">
    <property type="entry name" value="Pan_kinase"/>
    <property type="match status" value="2"/>
</dbReference>
<dbReference type="GO" id="GO:0015937">
    <property type="term" value="P:coenzyme A biosynthetic process"/>
    <property type="evidence" value="ECO:0007669"/>
    <property type="project" value="UniProtKB-UniRule"/>
</dbReference>
<feature type="active site" description="Proton acceptor" evidence="16">
    <location>
        <position position="191"/>
    </location>
</feature>
<evidence type="ECO:0000256" key="9">
    <source>
        <dbReference type="ARBA" id="ARBA00022741"/>
    </source>
</evidence>
<name>A0A5M8ASG4_9BURK</name>
<protein>
    <recommendedName>
        <fullName evidence="15 16">Type III pantothenate kinase</fullName>
        <ecNumber evidence="6 16">2.7.1.33</ecNumber>
    </recommendedName>
    <alternativeName>
        <fullName evidence="16">PanK-III</fullName>
    </alternativeName>
    <alternativeName>
        <fullName evidence="16">Pantothenic acid kinase</fullName>
    </alternativeName>
</protein>
<evidence type="ECO:0000256" key="11">
    <source>
        <dbReference type="ARBA" id="ARBA00022840"/>
    </source>
</evidence>
<keyword evidence="19" id="KW-1185">Reference proteome</keyword>
<evidence type="ECO:0000256" key="12">
    <source>
        <dbReference type="ARBA" id="ARBA00022958"/>
    </source>
</evidence>
<feature type="binding site" evidence="16">
    <location>
        <position position="215"/>
    </location>
    <ligand>
        <name>ATP</name>
        <dbReference type="ChEBI" id="CHEBI:30616"/>
    </ligand>
</feature>
<evidence type="ECO:0000256" key="13">
    <source>
        <dbReference type="ARBA" id="ARBA00022993"/>
    </source>
</evidence>
<comment type="cofactor">
    <cofactor evidence="16">
        <name>NH4(+)</name>
        <dbReference type="ChEBI" id="CHEBI:28938"/>
    </cofactor>
    <cofactor evidence="16">
        <name>K(+)</name>
        <dbReference type="ChEBI" id="CHEBI:29103"/>
    </cofactor>
    <text evidence="16">A monovalent cation. Ammonium or potassium.</text>
</comment>
<dbReference type="AlphaFoldDB" id="A0A5M8ASG4"/>
<evidence type="ECO:0000256" key="14">
    <source>
        <dbReference type="ARBA" id="ARBA00038036"/>
    </source>
</evidence>
<dbReference type="InterPro" id="IPR043129">
    <property type="entry name" value="ATPase_NBD"/>
</dbReference>
<keyword evidence="9 16" id="KW-0547">Nucleotide-binding</keyword>
<feature type="binding site" evidence="16">
    <location>
        <position position="182"/>
    </location>
    <ligand>
        <name>substrate</name>
    </ligand>
</feature>
<accession>A0A5M8ASG4</accession>
<dbReference type="SUPFAM" id="SSF53067">
    <property type="entry name" value="Actin-like ATPase domain"/>
    <property type="match status" value="2"/>
</dbReference>
<evidence type="ECO:0000256" key="16">
    <source>
        <dbReference type="HAMAP-Rule" id="MF_01274"/>
    </source>
</evidence>
<feature type="binding site" evidence="16">
    <location>
        <position position="305"/>
    </location>
    <ligand>
        <name>substrate</name>
    </ligand>
</feature>
<keyword evidence="11 16" id="KW-0067">ATP-binding</keyword>
<dbReference type="UniPathway" id="UPA00241">
    <property type="reaction ID" value="UER00352"/>
</dbReference>
<feature type="region of interest" description="Disordered" evidence="17">
    <location>
        <begin position="223"/>
        <end position="259"/>
    </location>
</feature>
<organism evidence="18 19">
    <name type="scientific">Cupriavidus cauae</name>
    <dbReference type="NCBI Taxonomy" id="2608999"/>
    <lineage>
        <taxon>Bacteria</taxon>
        <taxon>Pseudomonadati</taxon>
        <taxon>Pseudomonadota</taxon>
        <taxon>Betaproteobacteria</taxon>
        <taxon>Burkholderiales</taxon>
        <taxon>Burkholderiaceae</taxon>
        <taxon>Cupriavidus</taxon>
    </lineage>
</organism>
<dbReference type="InterPro" id="IPR004619">
    <property type="entry name" value="Type_III_PanK"/>
</dbReference>
<comment type="subcellular location">
    <subcellularLocation>
        <location evidence="3 16">Cytoplasm</location>
    </subcellularLocation>
</comment>
<dbReference type="GO" id="GO:0004594">
    <property type="term" value="F:pantothenate kinase activity"/>
    <property type="evidence" value="ECO:0007669"/>
    <property type="project" value="UniProtKB-UniRule"/>
</dbReference>
<comment type="function">
    <text evidence="16">Catalyzes the phosphorylation of pantothenate (Pan), the first step in CoA biosynthesis.</text>
</comment>
<keyword evidence="13 16" id="KW-0173">Coenzyme A biosynthesis</keyword>
<feature type="compositionally biased region" description="Low complexity" evidence="17">
    <location>
        <begin position="239"/>
        <end position="259"/>
    </location>
</feature>
<dbReference type="HAMAP" id="MF_01274">
    <property type="entry name" value="Pantothen_kinase_3"/>
    <property type="match status" value="1"/>
</dbReference>
<feature type="binding site" evidence="16">
    <location>
        <begin position="79"/>
        <end position="86"/>
    </location>
    <ligand>
        <name>ATP</name>
        <dbReference type="ChEBI" id="CHEBI:30616"/>
    </ligand>
</feature>
<keyword evidence="10 16" id="KW-0418">Kinase</keyword>
<reference evidence="18 19" key="1">
    <citation type="submission" date="2019-09" db="EMBL/GenBank/DDBJ databases">
        <title>Isolation of a novel species in the genus Cupriavidus from patients with sepsis using whole genome sequencing.</title>
        <authorList>
            <person name="Kweon O.J."/>
            <person name="Lee M.-K."/>
        </authorList>
    </citation>
    <scope>NUCLEOTIDE SEQUENCE [LARGE SCALE GENOMIC DNA]</scope>
    <source>
        <strain evidence="18 19">MKL-01</strain>
    </source>
</reference>
<evidence type="ECO:0000256" key="8">
    <source>
        <dbReference type="ARBA" id="ARBA00022679"/>
    </source>
</evidence>
<sequence>MSANQDADTIAGGTARANASGTANANANTNASATADTTADANATATADTTAGAAADAAADIAAAAAADTTANATVLLIDIGNTRLKWAWCDAASLGAPATGALPVPWRTGGACGHEALATLAGDWRALADAEGAPRGVWISNVAGPVIAAEVDALLADAFGGPPAVHWARATASHGTLDNGYREPSQLGVDRWVGGIGARHHLPEGNLLIVTAGTATTIDVVLAPDRGDGSDGNEQRIGGSASNRSGGSNASNASSGAPARSRFAGGMILPGLALMMGSLARNTAQLPAVEIGEAHAAAAWADNTRDAIAAGCLAAQAGAIERAWDALTRRGPARCLLSGGAREALAGALTLPFERHENLVLLGLSVMAAQQRGR</sequence>
<evidence type="ECO:0000256" key="2">
    <source>
        <dbReference type="ARBA" id="ARBA00001958"/>
    </source>
</evidence>
<comment type="caution">
    <text evidence="18">The sequence shown here is derived from an EMBL/GenBank/DDBJ whole genome shotgun (WGS) entry which is preliminary data.</text>
</comment>
<dbReference type="PANTHER" id="PTHR34265:SF1">
    <property type="entry name" value="TYPE III PANTOTHENATE KINASE"/>
    <property type="match status" value="1"/>
</dbReference>
<keyword evidence="12 16" id="KW-0630">Potassium</keyword>
<evidence type="ECO:0000256" key="17">
    <source>
        <dbReference type="SAM" id="MobiDB-lite"/>
    </source>
</evidence>
<evidence type="ECO:0000256" key="3">
    <source>
        <dbReference type="ARBA" id="ARBA00004496"/>
    </source>
</evidence>
<keyword evidence="7 16" id="KW-0963">Cytoplasm</keyword>